<sequence length="42" mass="5027">MENIVKTVQQFLEYSDTKLEELAKKNQALKLQEENQERSKDE</sequence>
<gene>
    <name evidence="1" type="ORF">NCTC3166_00010</name>
</gene>
<organism evidence="1 2">
    <name type="scientific">Streptococcus viridans</name>
    <dbReference type="NCBI Taxonomy" id="78535"/>
    <lineage>
        <taxon>Bacteria</taxon>
        <taxon>Bacillati</taxon>
        <taxon>Bacillota</taxon>
        <taxon>Bacilli</taxon>
        <taxon>Lactobacillales</taxon>
        <taxon>Streptococcaceae</taxon>
        <taxon>Streptococcus</taxon>
    </lineage>
</organism>
<proteinExistence type="predicted"/>
<dbReference type="InterPro" id="IPR049819">
    <property type="entry name" value="SP_0009-like"/>
</dbReference>
<name>A0A447Z1W2_9STRE</name>
<dbReference type="Proteomes" id="UP000270025">
    <property type="component" value="Chromosome"/>
</dbReference>
<evidence type="ECO:0000313" key="2">
    <source>
        <dbReference type="Proteomes" id="UP000270025"/>
    </source>
</evidence>
<accession>A0A447Z1W2</accession>
<dbReference type="KEGG" id="svf:NCTC3166_00010"/>
<dbReference type="RefSeq" id="WP_006595319.1">
    <property type="nucleotide sequence ID" value="NZ_LR134266.1"/>
</dbReference>
<keyword evidence="2" id="KW-1185">Reference proteome</keyword>
<evidence type="ECO:0000313" key="1">
    <source>
        <dbReference type="EMBL" id="VED66266.1"/>
    </source>
</evidence>
<dbReference type="GeneID" id="93922795"/>
<protein>
    <submittedName>
        <fullName evidence="1">Putative extracellular protein</fullName>
    </submittedName>
</protein>
<dbReference type="AlphaFoldDB" id="A0A447Z1W2"/>
<reference evidence="1 2" key="1">
    <citation type="submission" date="2018-12" db="EMBL/GenBank/DDBJ databases">
        <authorList>
            <consortium name="Pathogen Informatics"/>
        </authorList>
    </citation>
    <scope>NUCLEOTIDE SEQUENCE [LARGE SCALE GENOMIC DNA]</scope>
    <source>
        <strain evidence="1 2">NCTC3166</strain>
    </source>
</reference>
<dbReference type="NCBIfam" id="NF040896">
    <property type="entry name" value="SP_0009_fam"/>
    <property type="match status" value="1"/>
</dbReference>
<dbReference type="EMBL" id="LR134266">
    <property type="protein sequence ID" value="VED66266.1"/>
    <property type="molecule type" value="Genomic_DNA"/>
</dbReference>